<dbReference type="Proteomes" id="UP000504633">
    <property type="component" value="Unplaced"/>
</dbReference>
<dbReference type="KEGG" id="dhe:111598137"/>
<accession>A0A6J1LRS6</accession>
<name>A0A6J1LRS6_DROHY</name>
<protein>
    <submittedName>
        <fullName evidence="2">Uncharacterized protein LOC111598137</fullName>
    </submittedName>
</protein>
<dbReference type="GeneID" id="111598137"/>
<keyword evidence="1" id="KW-1185">Reference proteome</keyword>
<evidence type="ECO:0000313" key="2">
    <source>
        <dbReference type="RefSeq" id="XP_023168966.1"/>
    </source>
</evidence>
<dbReference type="AlphaFoldDB" id="A0A6J1LRS6"/>
<sequence length="127" mass="13984">MLQLKQSSKQSKMRARAFIIILSIWCCCSGASATRLRRQVVQPQWLMRPDLLPSAQATKVKVTPQNLQEVAALRAAILRAVNDGTYAVDASSKQFVPGVSQTSKPRATAAPLKRPVQPAFPSWWQPG</sequence>
<dbReference type="RefSeq" id="XP_023168966.1">
    <property type="nucleotide sequence ID" value="XM_023313198.2"/>
</dbReference>
<evidence type="ECO:0000313" key="1">
    <source>
        <dbReference type="Proteomes" id="UP000504633"/>
    </source>
</evidence>
<dbReference type="OrthoDB" id="8018571at2759"/>
<organism evidence="1 2">
    <name type="scientific">Drosophila hydei</name>
    <name type="common">Fruit fly</name>
    <dbReference type="NCBI Taxonomy" id="7224"/>
    <lineage>
        <taxon>Eukaryota</taxon>
        <taxon>Metazoa</taxon>
        <taxon>Ecdysozoa</taxon>
        <taxon>Arthropoda</taxon>
        <taxon>Hexapoda</taxon>
        <taxon>Insecta</taxon>
        <taxon>Pterygota</taxon>
        <taxon>Neoptera</taxon>
        <taxon>Endopterygota</taxon>
        <taxon>Diptera</taxon>
        <taxon>Brachycera</taxon>
        <taxon>Muscomorpha</taxon>
        <taxon>Ephydroidea</taxon>
        <taxon>Drosophilidae</taxon>
        <taxon>Drosophila</taxon>
    </lineage>
</organism>
<reference evidence="2" key="1">
    <citation type="submission" date="2025-08" db="UniProtKB">
        <authorList>
            <consortium name="RefSeq"/>
        </authorList>
    </citation>
    <scope>IDENTIFICATION</scope>
    <source>
        <strain evidence="2">15085-1641.00</strain>
        <tissue evidence="2">Whole body</tissue>
    </source>
</reference>
<proteinExistence type="predicted"/>
<dbReference type="OMA" id="WSCICIG"/>
<gene>
    <name evidence="2" type="primary">LOC111598137</name>
</gene>